<protein>
    <submittedName>
        <fullName evidence="2">Uncharacterized protein</fullName>
    </submittedName>
</protein>
<evidence type="ECO:0000256" key="1">
    <source>
        <dbReference type="SAM" id="MobiDB-lite"/>
    </source>
</evidence>
<reference evidence="2" key="1">
    <citation type="journal article" date="2020" name="G3 (Bethesda)">
        <title>High-Quality Assemblies for Three Invasive Social Wasps from the &lt;i&gt;Vespula&lt;/i&gt; Genus.</title>
        <authorList>
            <person name="Harrop T.W.R."/>
            <person name="Guhlin J."/>
            <person name="McLaughlin G.M."/>
            <person name="Permina E."/>
            <person name="Stockwell P."/>
            <person name="Gilligan J."/>
            <person name="Le Lec M.F."/>
            <person name="Gruber M.A.M."/>
            <person name="Quinn O."/>
            <person name="Lovegrove M."/>
            <person name="Duncan E.J."/>
            <person name="Remnant E.J."/>
            <person name="Van Eeckhoven J."/>
            <person name="Graham B."/>
            <person name="Knapp R.A."/>
            <person name="Langford K.W."/>
            <person name="Kronenberg Z."/>
            <person name="Press M.O."/>
            <person name="Eacker S.M."/>
            <person name="Wilson-Rankin E.E."/>
            <person name="Purcell J."/>
            <person name="Lester P.J."/>
            <person name="Dearden P.K."/>
        </authorList>
    </citation>
    <scope>NUCLEOTIDE SEQUENCE</scope>
    <source>
        <strain evidence="2">Volc-1</strain>
    </source>
</reference>
<organism evidence="2 3">
    <name type="scientific">Vespula pensylvanica</name>
    <name type="common">Western yellow jacket</name>
    <name type="synonym">Wasp</name>
    <dbReference type="NCBI Taxonomy" id="30213"/>
    <lineage>
        <taxon>Eukaryota</taxon>
        <taxon>Metazoa</taxon>
        <taxon>Ecdysozoa</taxon>
        <taxon>Arthropoda</taxon>
        <taxon>Hexapoda</taxon>
        <taxon>Insecta</taxon>
        <taxon>Pterygota</taxon>
        <taxon>Neoptera</taxon>
        <taxon>Endopterygota</taxon>
        <taxon>Hymenoptera</taxon>
        <taxon>Apocrita</taxon>
        <taxon>Aculeata</taxon>
        <taxon>Vespoidea</taxon>
        <taxon>Vespidae</taxon>
        <taxon>Vespinae</taxon>
        <taxon>Vespula</taxon>
    </lineage>
</organism>
<dbReference type="EMBL" id="JACSDY010000007">
    <property type="protein sequence ID" value="KAF7423497.1"/>
    <property type="molecule type" value="Genomic_DNA"/>
</dbReference>
<gene>
    <name evidence="2" type="ORF">H0235_008780</name>
</gene>
<evidence type="ECO:0000313" key="3">
    <source>
        <dbReference type="Proteomes" id="UP000600918"/>
    </source>
</evidence>
<sequence length="131" mass="14309">MRTADQKTRSSIIAFLVGNGGCDGKRSHIYSVSSISFDGGYERAEKLAESLEFIEEGGHGTTSNGVDGPDWESSERMQAGYGIPGEPLEGLLLAGSLMDAAWLLKKIQLVRSFVSCRESSERERALHEIDR</sequence>
<evidence type="ECO:0000313" key="2">
    <source>
        <dbReference type="EMBL" id="KAF7423497.1"/>
    </source>
</evidence>
<name>A0A834P0R5_VESPE</name>
<dbReference type="AlphaFoldDB" id="A0A834P0R5"/>
<comment type="caution">
    <text evidence="2">The sequence shown here is derived from an EMBL/GenBank/DDBJ whole genome shotgun (WGS) entry which is preliminary data.</text>
</comment>
<proteinExistence type="predicted"/>
<dbReference type="Proteomes" id="UP000600918">
    <property type="component" value="Unassembled WGS sequence"/>
</dbReference>
<keyword evidence="3" id="KW-1185">Reference proteome</keyword>
<accession>A0A834P0R5</accession>
<feature type="region of interest" description="Disordered" evidence="1">
    <location>
        <begin position="57"/>
        <end position="79"/>
    </location>
</feature>